<dbReference type="Gene3D" id="3.90.330.10">
    <property type="entry name" value="Nitrile hydratase alpha /Thiocyanate hydrolase gamma"/>
    <property type="match status" value="1"/>
</dbReference>
<dbReference type="RefSeq" id="WP_154770797.1">
    <property type="nucleotide sequence ID" value="NZ_WLYK01000011.1"/>
</dbReference>
<dbReference type="InterPro" id="IPR004232">
    <property type="entry name" value="CN_Hdrtase_a/SCN_Hdrlase_g"/>
</dbReference>
<protein>
    <recommendedName>
        <fullName evidence="2">Nitrile hydratase alpha/Thiocyanate hydrolase gamma domain-containing protein</fullName>
    </recommendedName>
</protein>
<reference evidence="3 4" key="1">
    <citation type="submission" date="2019-11" db="EMBL/GenBank/DDBJ databases">
        <authorList>
            <person name="Jiang L.-Q."/>
        </authorList>
    </citation>
    <scope>NUCLEOTIDE SEQUENCE [LARGE SCALE GENOMIC DNA]</scope>
    <source>
        <strain evidence="3 4">YIM 132087</strain>
    </source>
</reference>
<evidence type="ECO:0000259" key="2">
    <source>
        <dbReference type="Pfam" id="PF02979"/>
    </source>
</evidence>
<dbReference type="Proteomes" id="UP000460221">
    <property type="component" value="Unassembled WGS sequence"/>
</dbReference>
<dbReference type="InterPro" id="IPR036648">
    <property type="entry name" value="CN_Hdrase_a/SCN_Hdrase_g_sf"/>
</dbReference>
<dbReference type="SUPFAM" id="SSF56209">
    <property type="entry name" value="Nitrile hydratase alpha chain"/>
    <property type="match status" value="1"/>
</dbReference>
<comment type="caution">
    <text evidence="3">The sequence shown here is derived from an EMBL/GenBank/DDBJ whole genome shotgun (WGS) entry which is preliminary data.</text>
</comment>
<dbReference type="EMBL" id="WLYK01000011">
    <property type="protein sequence ID" value="MTD16838.1"/>
    <property type="molecule type" value="Genomic_DNA"/>
</dbReference>
<keyword evidence="1" id="KW-0479">Metal-binding</keyword>
<name>A0A7K1FRR4_9ACTN</name>
<feature type="domain" description="Nitrile hydratase alpha/Thiocyanate hydrolase gamma" evidence="2">
    <location>
        <begin position="28"/>
        <end position="85"/>
    </location>
</feature>
<sequence length="130" mass="13023">MTQTVDQPTIAPELSVVEQIQLRAAVEPEFRAAVLADPRAVFAEYGVQIPEAVAVRTVESGAEEFVLAIPAAVDVDGELSEDALAGTSGGLSPFAFIPGIMALTAANGGVIVGATAVMGAVTGAIIGATS</sequence>
<dbReference type="GO" id="GO:0003824">
    <property type="term" value="F:catalytic activity"/>
    <property type="evidence" value="ECO:0007669"/>
    <property type="project" value="InterPro"/>
</dbReference>
<keyword evidence="4" id="KW-1185">Reference proteome</keyword>
<dbReference type="Pfam" id="PF02979">
    <property type="entry name" value="NHase_alpha"/>
    <property type="match status" value="1"/>
</dbReference>
<evidence type="ECO:0000313" key="3">
    <source>
        <dbReference type="EMBL" id="MTD16838.1"/>
    </source>
</evidence>
<evidence type="ECO:0000256" key="1">
    <source>
        <dbReference type="ARBA" id="ARBA00022723"/>
    </source>
</evidence>
<dbReference type="AlphaFoldDB" id="A0A7K1FRR4"/>
<accession>A0A7K1FRR4</accession>
<organism evidence="3 4">
    <name type="scientific">Nakamurella alba</name>
    <dbReference type="NCBI Taxonomy" id="2665158"/>
    <lineage>
        <taxon>Bacteria</taxon>
        <taxon>Bacillati</taxon>
        <taxon>Actinomycetota</taxon>
        <taxon>Actinomycetes</taxon>
        <taxon>Nakamurellales</taxon>
        <taxon>Nakamurellaceae</taxon>
        <taxon>Nakamurella</taxon>
    </lineage>
</organism>
<evidence type="ECO:0000313" key="4">
    <source>
        <dbReference type="Proteomes" id="UP000460221"/>
    </source>
</evidence>
<proteinExistence type="predicted"/>
<gene>
    <name evidence="3" type="ORF">GIS00_23165</name>
</gene>
<dbReference type="GO" id="GO:0046914">
    <property type="term" value="F:transition metal ion binding"/>
    <property type="evidence" value="ECO:0007669"/>
    <property type="project" value="InterPro"/>
</dbReference>